<proteinExistence type="predicted"/>
<evidence type="ECO:0000259" key="6">
    <source>
        <dbReference type="Pfam" id="PF00350"/>
    </source>
</evidence>
<dbReference type="Gene3D" id="3.40.50.300">
    <property type="entry name" value="P-loop containing nucleotide triphosphate hydrolases"/>
    <property type="match status" value="1"/>
</dbReference>
<accession>A0A1M6TPC2</accession>
<gene>
    <name evidence="7" type="ORF">SAMN05216582_10896</name>
</gene>
<comment type="subcellular location">
    <subcellularLocation>
        <location evidence="1">Membrane</location>
    </subcellularLocation>
</comment>
<keyword evidence="4" id="KW-0342">GTP-binding</keyword>
<keyword evidence="3" id="KW-0378">Hydrolase</keyword>
<name>A0A1M6TPC2_SELRU</name>
<dbReference type="InterPro" id="IPR027417">
    <property type="entry name" value="P-loop_NTPase"/>
</dbReference>
<evidence type="ECO:0000256" key="1">
    <source>
        <dbReference type="ARBA" id="ARBA00004370"/>
    </source>
</evidence>
<evidence type="ECO:0000256" key="5">
    <source>
        <dbReference type="ARBA" id="ARBA00023136"/>
    </source>
</evidence>
<evidence type="ECO:0000313" key="7">
    <source>
        <dbReference type="EMBL" id="SHK58841.1"/>
    </source>
</evidence>
<dbReference type="InterPro" id="IPR027094">
    <property type="entry name" value="Mitofusin_fam"/>
</dbReference>
<dbReference type="RefSeq" id="WP_073088999.1">
    <property type="nucleotide sequence ID" value="NZ_FRBC01000008.1"/>
</dbReference>
<dbReference type="InterPro" id="IPR045063">
    <property type="entry name" value="Dynamin_N"/>
</dbReference>
<protein>
    <submittedName>
        <fullName evidence="7">Dynamin family protein</fullName>
    </submittedName>
</protein>
<dbReference type="AlphaFoldDB" id="A0A1M6TPC2"/>
<evidence type="ECO:0000256" key="3">
    <source>
        <dbReference type="ARBA" id="ARBA00022801"/>
    </source>
</evidence>
<dbReference type="EMBL" id="FRBC01000008">
    <property type="protein sequence ID" value="SHK58841.1"/>
    <property type="molecule type" value="Genomic_DNA"/>
</dbReference>
<dbReference type="Proteomes" id="UP000184263">
    <property type="component" value="Unassembled WGS sequence"/>
</dbReference>
<keyword evidence="5" id="KW-0472">Membrane</keyword>
<dbReference type="PANTHER" id="PTHR10465">
    <property type="entry name" value="TRANSMEMBRANE GTPASE FZO1"/>
    <property type="match status" value="1"/>
</dbReference>
<keyword evidence="2" id="KW-0547">Nucleotide-binding</keyword>
<evidence type="ECO:0000256" key="2">
    <source>
        <dbReference type="ARBA" id="ARBA00022741"/>
    </source>
</evidence>
<dbReference type="GO" id="GO:0016020">
    <property type="term" value="C:membrane"/>
    <property type="evidence" value="ECO:0007669"/>
    <property type="project" value="UniProtKB-SubCell"/>
</dbReference>
<organism evidence="7 8">
    <name type="scientific">Selenomonas ruminantium</name>
    <dbReference type="NCBI Taxonomy" id="971"/>
    <lineage>
        <taxon>Bacteria</taxon>
        <taxon>Bacillati</taxon>
        <taxon>Bacillota</taxon>
        <taxon>Negativicutes</taxon>
        <taxon>Selenomonadales</taxon>
        <taxon>Selenomonadaceae</taxon>
        <taxon>Selenomonas</taxon>
    </lineage>
</organism>
<dbReference type="GO" id="GO:0003924">
    <property type="term" value="F:GTPase activity"/>
    <property type="evidence" value="ECO:0007669"/>
    <property type="project" value="InterPro"/>
</dbReference>
<reference evidence="7 8" key="1">
    <citation type="submission" date="2016-11" db="EMBL/GenBank/DDBJ databases">
        <authorList>
            <person name="Jaros S."/>
            <person name="Januszkiewicz K."/>
            <person name="Wedrychowicz H."/>
        </authorList>
    </citation>
    <scope>NUCLEOTIDE SEQUENCE [LARGE SCALE GENOMIC DNA]</scope>
    <source>
        <strain evidence="7 8">HD4</strain>
    </source>
</reference>
<evidence type="ECO:0000313" key="8">
    <source>
        <dbReference type="Proteomes" id="UP000184263"/>
    </source>
</evidence>
<dbReference type="Pfam" id="PF00350">
    <property type="entry name" value="Dynamin_N"/>
    <property type="match status" value="1"/>
</dbReference>
<dbReference type="SUPFAM" id="SSF52540">
    <property type="entry name" value="P-loop containing nucleoside triphosphate hydrolases"/>
    <property type="match status" value="1"/>
</dbReference>
<feature type="domain" description="Dynamin N-terminal" evidence="6">
    <location>
        <begin position="141"/>
        <end position="310"/>
    </location>
</feature>
<dbReference type="GO" id="GO:0005525">
    <property type="term" value="F:GTP binding"/>
    <property type="evidence" value="ECO:0007669"/>
    <property type="project" value="UniProtKB-KW"/>
</dbReference>
<dbReference type="PANTHER" id="PTHR10465:SF0">
    <property type="entry name" value="SARCALUMENIN"/>
    <property type="match status" value="1"/>
</dbReference>
<evidence type="ECO:0000256" key="4">
    <source>
        <dbReference type="ARBA" id="ARBA00023134"/>
    </source>
</evidence>
<dbReference type="GO" id="GO:0008053">
    <property type="term" value="P:mitochondrial fusion"/>
    <property type="evidence" value="ECO:0007669"/>
    <property type="project" value="TreeGrafter"/>
</dbReference>
<sequence>MVQVYVVYNPYRLTTAIEINGNPIEVDSPLYKHVRNHRLQEWVGDFPDKLKEAANALEFDITFCGMDVDWDDFEAAFQQANAANKFKKLSIKFKKAVDDYDVTEKISKIFKDLQEGPVEEFKSKELTRAFENIKSAIFPVHVIATMSSGKSTLINALLQRKLMPAKNQACTAMLTEIIDNDQDDFVAKAYDNEDNCLADVSDFTLEAAKQLNEDDKIFRVVVKGNIPFLDARDMALSLVDTPGPNNSQNSGHKNTTYQAINSDSNNLILYVLNGTNLGVNDDAELLDYVSDIIRKTGKLGRDRFLFVINKMDGFNPEEESIEAVINEAKEYLQKHGIDDPQIFPCSAYTALNIRTELCNVDVNNLTRNEERALPKSARDALSNMDNFIDYEDLHLEQYTTLAPSAKQKLEYHLEEAKKTGNRKEEALIHCGIYSIEEAIKAYVKKYAKTKKVKDLVDSFQAVMESTQILAKTKAIMAENDDAAEACRMRAEAVMKQIANGEEAGAFKKKIEELNPKASMAEKTRAIRIKIEDRVEQVFGKYPDTITSKNEAQQMIKHFGDISSDATARLATELGSIIQHEIIDVGDKLLMEYQERLERFDAQANVEGLDFSTSDLVKGALSRIKANIEEWQGEDFANDMTEELGETTVEQKTYYEKVGEKEEKIITGTKQVSIGKEKVFKGYKRIKVRTEKVSNPNKKWWNPFSWFDSSTIDKDIYEDVPQYEEKDVYKTVNEYKTVMRDIFEQRTQRIEHFSVDKGVIQRGLVSKFRQSVDEGIKAATDEADERISKLKQNFTDSFTEVDRKIEEKYKELENYASDQTTKEAAVKENQKTLAWIEINQREIDELLDMGGEYRA</sequence>